<reference evidence="3" key="1">
    <citation type="journal article" date="2019" name="Int. J. Syst. Evol. Microbiol.">
        <title>The Global Catalogue of Microorganisms (GCM) 10K type strain sequencing project: providing services to taxonomists for standard genome sequencing and annotation.</title>
        <authorList>
            <consortium name="The Broad Institute Genomics Platform"/>
            <consortium name="The Broad Institute Genome Sequencing Center for Infectious Disease"/>
            <person name="Wu L."/>
            <person name="Ma J."/>
        </authorList>
    </citation>
    <scope>NUCLEOTIDE SEQUENCE [LARGE SCALE GENOMIC DNA]</scope>
    <source>
        <strain evidence="3">JCM 10696</strain>
    </source>
</reference>
<evidence type="ECO:0000313" key="3">
    <source>
        <dbReference type="Proteomes" id="UP001500665"/>
    </source>
</evidence>
<evidence type="ECO:0000313" key="2">
    <source>
        <dbReference type="EMBL" id="GAA0961225.1"/>
    </source>
</evidence>
<keyword evidence="1" id="KW-0175">Coiled coil</keyword>
<protein>
    <recommendedName>
        <fullName evidence="4">YbaB/EbfC family nucleoid-associated protein</fullName>
    </recommendedName>
</protein>
<organism evidence="2 3">
    <name type="scientific">Actinocorallia libanotica</name>
    <dbReference type="NCBI Taxonomy" id="46162"/>
    <lineage>
        <taxon>Bacteria</taxon>
        <taxon>Bacillati</taxon>
        <taxon>Actinomycetota</taxon>
        <taxon>Actinomycetes</taxon>
        <taxon>Streptosporangiales</taxon>
        <taxon>Thermomonosporaceae</taxon>
        <taxon>Actinocorallia</taxon>
    </lineage>
</organism>
<dbReference type="RefSeq" id="WP_344243724.1">
    <property type="nucleotide sequence ID" value="NZ_BAAAHH010000025.1"/>
</dbReference>
<proteinExistence type="predicted"/>
<accession>A0ABP4C6D5</accession>
<comment type="caution">
    <text evidence="2">The sequence shown here is derived from an EMBL/GenBank/DDBJ whole genome shotgun (WGS) entry which is preliminary data.</text>
</comment>
<gene>
    <name evidence="2" type="ORF">GCM10009550_53490</name>
</gene>
<sequence length="121" mass="13944">MNHDRDARLASLRTARAGLVDSLMRLEREREAIEASFREAEEYDERLATTLFRRELEVGLGEVTMLGSGELVEIRLIEAAVRTSDLRKLGERLLASITDLRRQVIAERTAARKQIFRHFSF</sequence>
<evidence type="ECO:0008006" key="4">
    <source>
        <dbReference type="Google" id="ProtNLM"/>
    </source>
</evidence>
<feature type="coiled-coil region" evidence="1">
    <location>
        <begin position="9"/>
        <end position="46"/>
    </location>
</feature>
<dbReference type="Proteomes" id="UP001500665">
    <property type="component" value="Unassembled WGS sequence"/>
</dbReference>
<keyword evidence="3" id="KW-1185">Reference proteome</keyword>
<dbReference type="EMBL" id="BAAAHH010000025">
    <property type="protein sequence ID" value="GAA0961225.1"/>
    <property type="molecule type" value="Genomic_DNA"/>
</dbReference>
<name>A0ABP4C6D5_9ACTN</name>
<evidence type="ECO:0000256" key="1">
    <source>
        <dbReference type="SAM" id="Coils"/>
    </source>
</evidence>